<sequence length="336" mass="37440">MKLVFKVIIKEAQETKRHWSFLFIPVLSCCKSIQVSIPKNEYEAEKGGSIDLTCSWVPANPSLTDYILTWEVFPEITGDPMVRRKITALNTKYIASLDVDPNTRVSTLHLTQLTMQENRHFQCSVLIYGDDDGTTSTTTSLVVLVPPSPPICKLQGSAEYFQNVTLTCLSEEASPAPTYGWKSFSVDNSPRQFPPKATQKDGVLSLFNITRETSGYYICTSQNRIGSASCNFTLAVMPASMKIGSTAAIIGGVLAGLLVVGILIFCLCRRRSKKNKYPEGYVLCVLDFSIKTNIEKMRYYDQDAAEGEEPYSDDKSNSEKKQFFLPTVAKVLFHRG</sequence>
<dbReference type="CDD" id="cd12087">
    <property type="entry name" value="TM_EGFR-like"/>
    <property type="match status" value="1"/>
</dbReference>
<feature type="domain" description="Ig-like" evidence="2">
    <location>
        <begin position="25"/>
        <end position="140"/>
    </location>
</feature>
<dbReference type="InterPro" id="IPR042474">
    <property type="entry name" value="A33"/>
</dbReference>
<feature type="transmembrane region" description="Helical" evidence="1">
    <location>
        <begin position="247"/>
        <end position="268"/>
    </location>
</feature>
<dbReference type="OMA" id="KPRRDEY"/>
<dbReference type="Ensembl" id="ENSNBRT00000005279.1">
    <property type="protein sequence ID" value="ENSNBRP00000005124.1"/>
    <property type="gene ID" value="ENSNBRG00000004045.1"/>
</dbReference>
<keyword evidence="1" id="KW-0472">Membrane</keyword>
<dbReference type="SMART" id="SM00408">
    <property type="entry name" value="IGc2"/>
    <property type="match status" value="1"/>
</dbReference>
<dbReference type="Gene3D" id="2.60.40.10">
    <property type="entry name" value="Immunoglobulins"/>
    <property type="match status" value="2"/>
</dbReference>
<accession>A0A3Q4M9S6</accession>
<reference evidence="3" key="2">
    <citation type="submission" date="2025-09" db="UniProtKB">
        <authorList>
            <consortium name="Ensembl"/>
        </authorList>
    </citation>
    <scope>IDENTIFICATION</scope>
</reference>
<dbReference type="SUPFAM" id="SSF48726">
    <property type="entry name" value="Immunoglobulin"/>
    <property type="match status" value="2"/>
</dbReference>
<name>A0A3Q4M9S6_NEOBR</name>
<dbReference type="InterPro" id="IPR007110">
    <property type="entry name" value="Ig-like_dom"/>
</dbReference>
<evidence type="ECO:0000259" key="2">
    <source>
        <dbReference type="PROSITE" id="PS50835"/>
    </source>
</evidence>
<dbReference type="GO" id="GO:0005886">
    <property type="term" value="C:plasma membrane"/>
    <property type="evidence" value="ECO:0007669"/>
    <property type="project" value="InterPro"/>
</dbReference>
<dbReference type="PROSITE" id="PS50835">
    <property type="entry name" value="IG_LIKE"/>
    <property type="match status" value="2"/>
</dbReference>
<dbReference type="AlphaFoldDB" id="A0A3Q4M9S6"/>
<evidence type="ECO:0000313" key="3">
    <source>
        <dbReference type="Ensembl" id="ENSNBRP00000005124.1"/>
    </source>
</evidence>
<organism evidence="3 4">
    <name type="scientific">Neolamprologus brichardi</name>
    <name type="common">Fairy cichlid</name>
    <name type="synonym">Lamprologus brichardi</name>
    <dbReference type="NCBI Taxonomy" id="32507"/>
    <lineage>
        <taxon>Eukaryota</taxon>
        <taxon>Metazoa</taxon>
        <taxon>Chordata</taxon>
        <taxon>Craniata</taxon>
        <taxon>Vertebrata</taxon>
        <taxon>Euteleostomi</taxon>
        <taxon>Actinopterygii</taxon>
        <taxon>Neopterygii</taxon>
        <taxon>Teleostei</taxon>
        <taxon>Neoteleostei</taxon>
        <taxon>Acanthomorphata</taxon>
        <taxon>Ovalentaria</taxon>
        <taxon>Cichlomorphae</taxon>
        <taxon>Cichliformes</taxon>
        <taxon>Cichlidae</taxon>
        <taxon>African cichlids</taxon>
        <taxon>Pseudocrenilabrinae</taxon>
        <taxon>Lamprologini</taxon>
        <taxon>Neolamprologus</taxon>
    </lineage>
</organism>
<proteinExistence type="predicted"/>
<dbReference type="PANTHER" id="PTHR44969">
    <property type="entry name" value="CELL SURFACE A33 ANTIGEN"/>
    <property type="match status" value="1"/>
</dbReference>
<dbReference type="GeneTree" id="ENSGT00940000160248"/>
<protein>
    <submittedName>
        <fullName evidence="3">Cell surface A33 antigen-like</fullName>
    </submittedName>
</protein>
<dbReference type="PANTHER" id="PTHR44969:SF1">
    <property type="entry name" value="CELL SURFACE A33 ANTIGEN"/>
    <property type="match status" value="1"/>
</dbReference>
<keyword evidence="1" id="KW-1133">Transmembrane helix</keyword>
<dbReference type="InterPro" id="IPR003598">
    <property type="entry name" value="Ig_sub2"/>
</dbReference>
<dbReference type="Bgee" id="ENSNBRG00000004045">
    <property type="expression patterns" value="Expressed in zone of skin"/>
</dbReference>
<keyword evidence="4" id="KW-1185">Reference proteome</keyword>
<dbReference type="InterPro" id="IPR013783">
    <property type="entry name" value="Ig-like_fold"/>
</dbReference>
<dbReference type="SMART" id="SM00409">
    <property type="entry name" value="IG"/>
    <property type="match status" value="2"/>
</dbReference>
<feature type="domain" description="Ig-like" evidence="2">
    <location>
        <begin position="149"/>
        <end position="235"/>
    </location>
</feature>
<evidence type="ECO:0000256" key="1">
    <source>
        <dbReference type="SAM" id="Phobius"/>
    </source>
</evidence>
<evidence type="ECO:0000313" key="4">
    <source>
        <dbReference type="Proteomes" id="UP000261580"/>
    </source>
</evidence>
<reference evidence="3" key="1">
    <citation type="submission" date="2025-08" db="UniProtKB">
        <authorList>
            <consortium name="Ensembl"/>
        </authorList>
    </citation>
    <scope>IDENTIFICATION</scope>
</reference>
<dbReference type="InterPro" id="IPR036179">
    <property type="entry name" value="Ig-like_dom_sf"/>
</dbReference>
<dbReference type="Proteomes" id="UP000261580">
    <property type="component" value="Unassembled WGS sequence"/>
</dbReference>
<keyword evidence="1" id="KW-0812">Transmembrane</keyword>
<dbReference type="Pfam" id="PF13927">
    <property type="entry name" value="Ig_3"/>
    <property type="match status" value="1"/>
</dbReference>
<dbReference type="InterPro" id="IPR003599">
    <property type="entry name" value="Ig_sub"/>
</dbReference>